<evidence type="ECO:0000313" key="1">
    <source>
        <dbReference type="EMBL" id="ORE22554.1"/>
    </source>
</evidence>
<sequence>MFLIGKKGNRGTGIGSTTKEFRRYGEKWKQELHGMNVNVCIAKDSMTSQTCIYCFSKLVNPMPRKTIKDKEIKTKVKGSFLCRDPDYVLVSNKKAIKPRDDLSAVAIDLSGLSSLLSQETFPELSAKISQSNTEFINKTASFLNKRE</sequence>
<organism evidence="1 2">
    <name type="scientific">Rhizopus microsporus</name>
    <dbReference type="NCBI Taxonomy" id="58291"/>
    <lineage>
        <taxon>Eukaryota</taxon>
        <taxon>Fungi</taxon>
        <taxon>Fungi incertae sedis</taxon>
        <taxon>Mucoromycota</taxon>
        <taxon>Mucoromycotina</taxon>
        <taxon>Mucoromycetes</taxon>
        <taxon>Mucorales</taxon>
        <taxon>Mucorineae</taxon>
        <taxon>Rhizopodaceae</taxon>
        <taxon>Rhizopus</taxon>
    </lineage>
</organism>
<dbReference type="EMBL" id="KV921265">
    <property type="protein sequence ID" value="ORE22554.1"/>
    <property type="molecule type" value="Genomic_DNA"/>
</dbReference>
<accession>A0A0A1ND23</accession>
<gene>
    <name evidence="1" type="ORF">BCV71DRAFT_252830</name>
</gene>
<dbReference type="Proteomes" id="UP000242381">
    <property type="component" value="Unassembled WGS sequence"/>
</dbReference>
<dbReference type="VEuPathDB" id="FungiDB:BCV72DRAFT_202118"/>
<dbReference type="AlphaFoldDB" id="A0A0A1ND23"/>
<evidence type="ECO:0000313" key="2">
    <source>
        <dbReference type="Proteomes" id="UP000242381"/>
    </source>
</evidence>
<name>A0A0A1ND23_RHIZD</name>
<proteinExistence type="predicted"/>
<protein>
    <submittedName>
        <fullName evidence="1">Uncharacterized protein</fullName>
    </submittedName>
</protein>
<reference evidence="1 2" key="1">
    <citation type="journal article" date="2016" name="Proc. Natl. Acad. Sci. U.S.A.">
        <title>Lipid metabolic changes in an early divergent fungus govern the establishment of a mutualistic symbiosis with endobacteria.</title>
        <authorList>
            <person name="Lastovetsky O.A."/>
            <person name="Gaspar M.L."/>
            <person name="Mondo S.J."/>
            <person name="LaButti K.M."/>
            <person name="Sandor L."/>
            <person name="Grigoriev I.V."/>
            <person name="Henry S.A."/>
            <person name="Pawlowska T.E."/>
        </authorList>
    </citation>
    <scope>NUCLEOTIDE SEQUENCE [LARGE SCALE GENOMIC DNA]</scope>
    <source>
        <strain evidence="1 2">ATCC 11559</strain>
    </source>
</reference>